<dbReference type="SUPFAM" id="SSF54001">
    <property type="entry name" value="Cysteine proteinases"/>
    <property type="match status" value="1"/>
</dbReference>
<proteinExistence type="predicted"/>
<dbReference type="InterPro" id="IPR028889">
    <property type="entry name" value="USP"/>
</dbReference>
<organism evidence="4 5">
    <name type="scientific">Triparma laevis f. longispina</name>
    <dbReference type="NCBI Taxonomy" id="1714387"/>
    <lineage>
        <taxon>Eukaryota</taxon>
        <taxon>Sar</taxon>
        <taxon>Stramenopiles</taxon>
        <taxon>Ochrophyta</taxon>
        <taxon>Bolidophyceae</taxon>
        <taxon>Parmales</taxon>
        <taxon>Triparmaceae</taxon>
        <taxon>Triparma</taxon>
    </lineage>
</organism>
<dbReference type="Gene3D" id="3.30.2230.10">
    <property type="entry name" value="DUSP-like"/>
    <property type="match status" value="1"/>
</dbReference>
<dbReference type="SUPFAM" id="SSF143791">
    <property type="entry name" value="DUSP-like"/>
    <property type="match status" value="1"/>
</dbReference>
<dbReference type="AlphaFoldDB" id="A0A9W7FDX1"/>
<feature type="compositionally biased region" description="Basic and acidic residues" evidence="1">
    <location>
        <begin position="1163"/>
        <end position="1183"/>
    </location>
</feature>
<dbReference type="InterPro" id="IPR018200">
    <property type="entry name" value="USP_CS"/>
</dbReference>
<accession>A0A9W7FDX1</accession>
<dbReference type="InterPro" id="IPR050185">
    <property type="entry name" value="Ub_carboxyl-term_hydrolase"/>
</dbReference>
<dbReference type="Pfam" id="PF06337">
    <property type="entry name" value="DUSP"/>
    <property type="match status" value="1"/>
</dbReference>
<dbReference type="EMBL" id="BRXW01000149">
    <property type="protein sequence ID" value="GMI10477.1"/>
    <property type="molecule type" value="Genomic_DNA"/>
</dbReference>
<feature type="region of interest" description="Disordered" evidence="1">
    <location>
        <begin position="603"/>
        <end position="625"/>
    </location>
</feature>
<dbReference type="OrthoDB" id="292964at2759"/>
<feature type="region of interest" description="Disordered" evidence="1">
    <location>
        <begin position="849"/>
        <end position="872"/>
    </location>
</feature>
<dbReference type="SMART" id="SM00695">
    <property type="entry name" value="DUSP"/>
    <property type="match status" value="1"/>
</dbReference>
<feature type="compositionally biased region" description="Acidic residues" evidence="1">
    <location>
        <begin position="1184"/>
        <end position="1195"/>
    </location>
</feature>
<dbReference type="Proteomes" id="UP001165122">
    <property type="component" value="Unassembled WGS sequence"/>
</dbReference>
<evidence type="ECO:0000259" key="3">
    <source>
        <dbReference type="PROSITE" id="PS51283"/>
    </source>
</evidence>
<dbReference type="PROSITE" id="PS50235">
    <property type="entry name" value="USP_3"/>
    <property type="match status" value="1"/>
</dbReference>
<dbReference type="Gene3D" id="3.90.70.10">
    <property type="entry name" value="Cysteine proteinases"/>
    <property type="match status" value="2"/>
</dbReference>
<dbReference type="PROSITE" id="PS51283">
    <property type="entry name" value="DUSP"/>
    <property type="match status" value="1"/>
</dbReference>
<feature type="compositionally biased region" description="Low complexity" evidence="1">
    <location>
        <begin position="855"/>
        <end position="864"/>
    </location>
</feature>
<keyword evidence="5" id="KW-1185">Reference proteome</keyword>
<dbReference type="Pfam" id="PF00443">
    <property type="entry name" value="UCH"/>
    <property type="match status" value="2"/>
</dbReference>
<evidence type="ECO:0000259" key="2">
    <source>
        <dbReference type="PROSITE" id="PS50235"/>
    </source>
</evidence>
<sequence>MDEIREQIDAPFVEGEDIYVITNAWFSRFRNYMISPNTNPNPGRIENKDLLEPNPNYLDPSSSLSSSPSCLHTFTNLPHLLIPSANENSGSFSYTILPSSIWLHLSSTYGYDHEIKRQVYYHPLDHQMVAEIKPTRFNFWRPLNPGETGRDEQVKISCSKYIDVSVLFDYALKQSGASSDPSFSNPKFYMISSEWVDDLLDYASFRNKKVVEVDDLTRPGEEDGVVICDESWSMTQGMFPDCFKAPSTEDDNVQQAQLDDEPDLYDITMTAAVEPPPTPPPNQSAVSSLHSSPDRSPLHPPKKQKFPGRTGLTNLGNTCFMNSSLQCLSHTQPLRDYFLNNRHVKDLNKDNVLGTEGRLAEEFSKLMSELWNGKEPESSPRPSYMNYGGNYSSSYSSYSSGVAPREFKKVVGQHASRFAGYEQHDSHELTATVLDFLHEDTNEIRKKPYIEKPEAGEDEPDKEAADKAWAVHLQREKSFVYKVFQGQLKNVMTCPNSNCDRVSTTFDPFMYLTVELPGSNTTKVEYQFIDLKGSATKTTAVMNRETTTSQLRKIAAEKFNCDPANLIVCDIWKNQVFKEFIKDDEAVGGSNVDIFVYQIEPSSYKEDEEKDEEKESKAGNDFETTSEPEWVNTLNRYCYSTNNLKHYLQSNKQFDADNWIHDARKLVGKFDAAFDELSDSDEEDSIETPTTTTTLYVQNDKTGEACKRVLKTTSKFRDIANRTDFYHFKKAIDDFEIAMSHAAKKARQSFNNGIVLKIQNYAKSSGWSSNSYSSSTEGACPPFVMRISPTMTVWELRKKLSLFLAPFRKEIAEPMIGSMEEGEGNVDDDVDGPDAPPFLKACELQFEKDTGNGSGKNSSYNSPSFEPAETENDPFEQKLVADVINCEKGILKIQWPAAEIRKMDMEKFMKPHNEDEVKGWEEDSKGGILLVDCIRKFSVKEQLEETEMWYCSKCKKQVPAFKQLSIWKTPPILIIQLKRFLYRASSHHREKIDTLVDFPLKGLDMGEFILERGGKGGAIYDCYAVSNHFGGLGGGHYTAYALNGGSWCDFDDSRVTKDIDPSKVVSSAAYCLYYKLRDCKLDFQDDDSGTEIRTDMEKFVLDGQEEEMKIDSENNLESMFIEVTNTGQLITGSGSGSDESGGSMVMVEKEDAVGYEESPQLPEIEKGTETETKEDALTEKEDGYEGDGDGEEDENPFVSSVSSSGFDGNPQ</sequence>
<dbReference type="GO" id="GO:0004843">
    <property type="term" value="F:cysteine-type deubiquitinase activity"/>
    <property type="evidence" value="ECO:0007669"/>
    <property type="project" value="InterPro"/>
</dbReference>
<evidence type="ECO:0000313" key="5">
    <source>
        <dbReference type="Proteomes" id="UP001165122"/>
    </source>
</evidence>
<feature type="region of interest" description="Disordered" evidence="1">
    <location>
        <begin position="1153"/>
        <end position="1211"/>
    </location>
</feature>
<evidence type="ECO:0008006" key="6">
    <source>
        <dbReference type="Google" id="ProtNLM"/>
    </source>
</evidence>
<dbReference type="InterPro" id="IPR001394">
    <property type="entry name" value="Peptidase_C19_UCH"/>
</dbReference>
<feature type="region of interest" description="Disordered" evidence="1">
    <location>
        <begin position="271"/>
        <end position="309"/>
    </location>
</feature>
<reference evidence="5" key="1">
    <citation type="journal article" date="2023" name="Commun. Biol.">
        <title>Genome analysis of Parmales, the sister group of diatoms, reveals the evolutionary specialization of diatoms from phago-mixotrophs to photoautotrophs.</title>
        <authorList>
            <person name="Ban H."/>
            <person name="Sato S."/>
            <person name="Yoshikawa S."/>
            <person name="Yamada K."/>
            <person name="Nakamura Y."/>
            <person name="Ichinomiya M."/>
            <person name="Sato N."/>
            <person name="Blanc-Mathieu R."/>
            <person name="Endo H."/>
            <person name="Kuwata A."/>
            <person name="Ogata H."/>
        </authorList>
    </citation>
    <scope>NUCLEOTIDE SEQUENCE [LARGE SCALE GENOMIC DNA]</scope>
    <source>
        <strain evidence="5">NIES 3700</strain>
    </source>
</reference>
<evidence type="ECO:0000256" key="1">
    <source>
        <dbReference type="SAM" id="MobiDB-lite"/>
    </source>
</evidence>
<feature type="domain" description="DUSP" evidence="3">
    <location>
        <begin position="1"/>
        <end position="120"/>
    </location>
</feature>
<feature type="domain" description="USP" evidence="2">
    <location>
        <begin position="310"/>
        <end position="1077"/>
    </location>
</feature>
<dbReference type="PROSITE" id="PS00972">
    <property type="entry name" value="USP_1"/>
    <property type="match status" value="1"/>
</dbReference>
<evidence type="ECO:0000313" key="4">
    <source>
        <dbReference type="EMBL" id="GMI10477.1"/>
    </source>
</evidence>
<dbReference type="InterPro" id="IPR035927">
    <property type="entry name" value="DUSP-like_sf"/>
</dbReference>
<dbReference type="InterPro" id="IPR006615">
    <property type="entry name" value="Pept_C19_DUSP"/>
</dbReference>
<gene>
    <name evidence="4" type="ORF">TrLO_g8348</name>
</gene>
<feature type="compositionally biased region" description="Basic and acidic residues" evidence="1">
    <location>
        <begin position="603"/>
        <end position="620"/>
    </location>
</feature>
<comment type="caution">
    <text evidence="4">The sequence shown here is derived from an EMBL/GenBank/DDBJ whole genome shotgun (WGS) entry which is preliminary data.</text>
</comment>
<name>A0A9W7FDX1_9STRA</name>
<protein>
    <recommendedName>
        <fullName evidence="6">Ubiquitinyl hydrolase 1</fullName>
    </recommendedName>
</protein>
<dbReference type="PANTHER" id="PTHR21646">
    <property type="entry name" value="UBIQUITIN CARBOXYL-TERMINAL HYDROLASE"/>
    <property type="match status" value="1"/>
</dbReference>
<dbReference type="InterPro" id="IPR038765">
    <property type="entry name" value="Papain-like_cys_pep_sf"/>
</dbReference>
<dbReference type="GO" id="GO:0016579">
    <property type="term" value="P:protein deubiquitination"/>
    <property type="evidence" value="ECO:0007669"/>
    <property type="project" value="InterPro"/>
</dbReference>
<dbReference type="CDD" id="cd02674">
    <property type="entry name" value="Peptidase_C19R"/>
    <property type="match status" value="1"/>
</dbReference>